<organism evidence="3 4">
    <name type="scientific">Corynebacterium poyangense</name>
    <dbReference type="NCBI Taxonomy" id="2684405"/>
    <lineage>
        <taxon>Bacteria</taxon>
        <taxon>Bacillati</taxon>
        <taxon>Actinomycetota</taxon>
        <taxon>Actinomycetes</taxon>
        <taxon>Mycobacteriales</taxon>
        <taxon>Corynebacteriaceae</taxon>
        <taxon>Corynebacterium</taxon>
    </lineage>
</organism>
<keyword evidence="2" id="KW-0812">Transmembrane</keyword>
<feature type="transmembrane region" description="Helical" evidence="2">
    <location>
        <begin position="293"/>
        <end position="311"/>
    </location>
</feature>
<feature type="compositionally biased region" description="Basic residues" evidence="1">
    <location>
        <begin position="11"/>
        <end position="26"/>
    </location>
</feature>
<feature type="compositionally biased region" description="Basic and acidic residues" evidence="1">
    <location>
        <begin position="483"/>
        <end position="500"/>
    </location>
</feature>
<accession>A0A7H0SMT9</accession>
<feature type="transmembrane region" description="Helical" evidence="2">
    <location>
        <begin position="258"/>
        <end position="281"/>
    </location>
</feature>
<dbReference type="AlphaFoldDB" id="A0A7H0SMT9"/>
<feature type="transmembrane region" description="Helical" evidence="2">
    <location>
        <begin position="102"/>
        <end position="120"/>
    </location>
</feature>
<feature type="transmembrane region" description="Helical" evidence="2">
    <location>
        <begin position="220"/>
        <end position="238"/>
    </location>
</feature>
<keyword evidence="4" id="KW-1185">Reference proteome</keyword>
<feature type="region of interest" description="Disordered" evidence="1">
    <location>
        <begin position="410"/>
        <end position="500"/>
    </location>
</feature>
<evidence type="ECO:0000313" key="3">
    <source>
        <dbReference type="EMBL" id="QNQ89864.1"/>
    </source>
</evidence>
<name>A0A7H0SMT9_9CORY</name>
<dbReference type="Proteomes" id="UP000516320">
    <property type="component" value="Chromosome"/>
</dbReference>
<gene>
    <name evidence="3" type="ORF">GP475_03780</name>
</gene>
<sequence>MSNQDSPRTRPGSRRPHTIKRRGLRFGSTKKRRENTVVPTTFKARLLHYLPTVAIPNVTMVLIIIAISLLILMLSGTTLVALPATIAIGWLVTNLIPVSAGGVSFGVLPLVPALTFVTLLSRQIHRAVKHRVSIADLGVITGLVIVVPLLLTGIASLMLLSASAVFDVNLPPLFPTLSRVVVLHLCALIMGMGTRLWRALFRRYGIPETVADDIRTARHFLARLASIAFLVYLLFFILGLSRQTDILAAYHEPGALDIAGLVIISLCYLPQAVLAVAAALVGGEYHVGDASLSLFNIHLVPLPPLPLFGAMPNTAASWAPLFLIIPAGLALLSVWRHRPTWRSAVISGSCAFIIALIVGWLSSGNLAAYGQTGPLLFLSAGLVFLWLGGIGLLGALFSGIQDWWTRRQQQQWVDHEPEPQPDIPSEEPAGSVEPEPQAEEERGNLDEEDLEEEDTTPDLDVEETSAEKQTLADTEAEAEITGEDSKEQTAPKDESTELND</sequence>
<evidence type="ECO:0000256" key="2">
    <source>
        <dbReference type="SAM" id="Phobius"/>
    </source>
</evidence>
<keyword evidence="2" id="KW-1133">Transmembrane helix</keyword>
<feature type="region of interest" description="Disordered" evidence="1">
    <location>
        <begin position="1"/>
        <end position="26"/>
    </location>
</feature>
<feature type="compositionally biased region" description="Acidic residues" evidence="1">
    <location>
        <begin position="446"/>
        <end position="464"/>
    </location>
</feature>
<feature type="transmembrane region" description="Helical" evidence="2">
    <location>
        <begin position="375"/>
        <end position="397"/>
    </location>
</feature>
<feature type="transmembrane region" description="Helical" evidence="2">
    <location>
        <begin position="317"/>
        <end position="335"/>
    </location>
</feature>
<dbReference type="EMBL" id="CP046884">
    <property type="protein sequence ID" value="QNQ89864.1"/>
    <property type="molecule type" value="Genomic_DNA"/>
</dbReference>
<evidence type="ECO:0000256" key="1">
    <source>
        <dbReference type="SAM" id="MobiDB-lite"/>
    </source>
</evidence>
<dbReference type="KEGG" id="cpoy:GP475_03780"/>
<dbReference type="InterPro" id="IPR045931">
    <property type="entry name" value="DUF6350"/>
</dbReference>
<feature type="transmembrane region" description="Helical" evidence="2">
    <location>
        <begin position="180"/>
        <end position="200"/>
    </location>
</feature>
<dbReference type="Pfam" id="PF19877">
    <property type="entry name" value="DUF6350"/>
    <property type="match status" value="1"/>
</dbReference>
<proteinExistence type="predicted"/>
<dbReference type="RefSeq" id="WP_187975322.1">
    <property type="nucleotide sequence ID" value="NZ_CP046884.1"/>
</dbReference>
<evidence type="ECO:0000313" key="4">
    <source>
        <dbReference type="Proteomes" id="UP000516320"/>
    </source>
</evidence>
<feature type="transmembrane region" description="Helical" evidence="2">
    <location>
        <begin position="49"/>
        <end position="72"/>
    </location>
</feature>
<feature type="transmembrane region" description="Helical" evidence="2">
    <location>
        <begin position="344"/>
        <end position="363"/>
    </location>
</feature>
<reference evidence="3 4" key="1">
    <citation type="submission" date="2019-12" db="EMBL/GenBank/DDBJ databases">
        <title>Corynebacterium sp. nov., isolated from feces of the Anser Albifrons in China.</title>
        <authorList>
            <person name="Liu Q."/>
        </authorList>
    </citation>
    <scope>NUCLEOTIDE SEQUENCE [LARGE SCALE GENOMIC DNA]</scope>
    <source>
        <strain evidence="3 4">4H37-19</strain>
    </source>
</reference>
<keyword evidence="2" id="KW-0472">Membrane</keyword>
<feature type="transmembrane region" description="Helical" evidence="2">
    <location>
        <begin position="132"/>
        <end position="160"/>
    </location>
</feature>
<protein>
    <submittedName>
        <fullName evidence="3">Uncharacterized protein</fullName>
    </submittedName>
</protein>